<protein>
    <recommendedName>
        <fullName evidence="3">Aminopeptidase</fullName>
    </recommendedName>
</protein>
<dbReference type="Proteomes" id="UP000307943">
    <property type="component" value="Unassembled WGS sequence"/>
</dbReference>
<dbReference type="InterPro" id="IPR007035">
    <property type="entry name" value="Peptidase_M55"/>
</dbReference>
<organism evidence="1 2">
    <name type="scientific">Paenibacillus hemerocallicola</name>
    <dbReference type="NCBI Taxonomy" id="1172614"/>
    <lineage>
        <taxon>Bacteria</taxon>
        <taxon>Bacillati</taxon>
        <taxon>Bacillota</taxon>
        <taxon>Bacilli</taxon>
        <taxon>Bacillales</taxon>
        <taxon>Paenibacillaceae</taxon>
        <taxon>Paenibacillus</taxon>
    </lineage>
</organism>
<evidence type="ECO:0000313" key="1">
    <source>
        <dbReference type="EMBL" id="TNJ66060.1"/>
    </source>
</evidence>
<dbReference type="InterPro" id="IPR036177">
    <property type="entry name" value="Peptidase_M55_sf"/>
</dbReference>
<proteinExistence type="predicted"/>
<dbReference type="InterPro" id="IPR027476">
    <property type="entry name" value="DppA_N"/>
</dbReference>
<dbReference type="EMBL" id="VDCQ01000013">
    <property type="protein sequence ID" value="TNJ66060.1"/>
    <property type="molecule type" value="Genomic_DNA"/>
</dbReference>
<dbReference type="RefSeq" id="WP_139602370.1">
    <property type="nucleotide sequence ID" value="NZ_VDCQ01000013.1"/>
</dbReference>
<dbReference type="SUPFAM" id="SSF63992">
    <property type="entry name" value="Dipeptide transport protein"/>
    <property type="match status" value="1"/>
</dbReference>
<accession>A0A5C4TBT1</accession>
<dbReference type="OrthoDB" id="9785420at2"/>
<keyword evidence="2" id="KW-1185">Reference proteome</keyword>
<name>A0A5C4TBT1_9BACL</name>
<gene>
    <name evidence="1" type="ORF">FE784_11595</name>
</gene>
<comment type="caution">
    <text evidence="1">The sequence shown here is derived from an EMBL/GenBank/DDBJ whole genome shotgun (WGS) entry which is preliminary data.</text>
</comment>
<reference evidence="1 2" key="1">
    <citation type="submission" date="2019-05" db="EMBL/GenBank/DDBJ databases">
        <title>We sequenced the genome of Paenibacillus hemerocallicola KCTC 33185 for further insight into its adaptation and study the phylogeny of Paenibacillus.</title>
        <authorList>
            <person name="Narsing Rao M.P."/>
        </authorList>
    </citation>
    <scope>NUCLEOTIDE SEQUENCE [LARGE SCALE GENOMIC DNA]</scope>
    <source>
        <strain evidence="1 2">KCTC 33185</strain>
    </source>
</reference>
<evidence type="ECO:0000313" key="2">
    <source>
        <dbReference type="Proteomes" id="UP000307943"/>
    </source>
</evidence>
<sequence>MKWMIRVDMEGVTGVVNMNQVVPGAADYHSGLRMLKHDLASVLEGLLLAPEDRVVLYDIHFWGTNVELDELDPRVSVICGKPNYTPDNMSFVNDTFDGVILLGLHSKAGTPGGLLAHNYEHDIVCMSVNGLVVGEIGLEALIAGEAGVPLVMVTADSEGARETNELLPGTLTVVVKESLGDMSALCYPPSLTRKRLKAAAALCVETAPRLTPFLMSGPIELDMKFKPGALLDKLKTRIYGSFVDEDRIILTGGSVIEAWEQYLIAKA</sequence>
<dbReference type="Gene3D" id="3.40.50.10780">
    <property type="entry name" value="Dipeptide transport protein"/>
    <property type="match status" value="1"/>
</dbReference>
<dbReference type="AlphaFoldDB" id="A0A5C4TBT1"/>
<dbReference type="Pfam" id="PF04951">
    <property type="entry name" value="Peptidase_M55"/>
    <property type="match status" value="1"/>
</dbReference>
<evidence type="ECO:0008006" key="3">
    <source>
        <dbReference type="Google" id="ProtNLM"/>
    </source>
</evidence>
<dbReference type="Gene3D" id="3.30.1360.130">
    <property type="entry name" value="Dipeptide transport protein"/>
    <property type="match status" value="1"/>
</dbReference>